<dbReference type="FunFam" id="1.10.3380.10:FF:000001">
    <property type="entry name" value="U5 small nuclear ribonucleoprotein helicase"/>
    <property type="match status" value="1"/>
</dbReference>
<keyword evidence="13" id="KW-0539">Nucleus</keyword>
<evidence type="ECO:0000256" key="6">
    <source>
        <dbReference type="ARBA" id="ARBA00022741"/>
    </source>
</evidence>
<dbReference type="GO" id="GO:0005737">
    <property type="term" value="C:cytoplasm"/>
    <property type="evidence" value="ECO:0007669"/>
    <property type="project" value="UniProtKB-SubCell"/>
</dbReference>
<name>T1IVJ2_STRMM</name>
<dbReference type="EnsemblMetazoa" id="SMAR005190-RA">
    <property type="protein sequence ID" value="SMAR005190-PA"/>
    <property type="gene ID" value="SMAR005190"/>
</dbReference>
<evidence type="ECO:0000256" key="10">
    <source>
        <dbReference type="ARBA" id="ARBA00022840"/>
    </source>
</evidence>
<dbReference type="InterPro" id="IPR027417">
    <property type="entry name" value="P-loop_NTPase"/>
</dbReference>
<sequence length="2112" mass="241707">MALPRLSVFVRAFGEVSENPSHDADQTDLKRKRPSEIKRKANWCGCELGYGRNCKRIFFFYFQNTEMISCHQINELKNMFGNVVQSTVHKMSDVVQRLTVILPDNVIHSLKNSYEKELEISFGQGIKFTPLVLPEDWNNLEVLNGEDWISNEDGEKSSTDISLVYTRDNFVKESAHDNSRRMKHDSYWLNQLLELYYDSADDLVMSTTRLLLTSKSNEELQNDLCELLGFDHVELCEVLLKHRKEFVELSNKKTEHLILKSEARRLEKKPAYACYVTIQSEYEKEMAKQIRKGEKKIQRQKAEQEDAMEVFDGKYLKQQREISLIAAMTGPIFRKDTSFHPRITYPNVYDSYMEAKQSASYISGQKMSLPVGFERKVTREYEEVSIPANESPPTNVGSRLKPISELDEIGRSCFQGIKTLNRIQTVVFDTAYHSNENLLICAPTGAGKTNIAMLAIVHEIKQHMENGTIKKDNFKIVYVAPMKALAAEMVQNFSSRLESLQISVKELTGDMQLTKTQIANTQIIVTTPEKWDVITRKGTGDVGLTQLVRLLIFDEVHLLHGDRGPVVEALVARTLRQVESSQSMIRIIGLSATLPNYLDVAEFLRVNPQVGLFYFDSRFRPVPLSQTFIGVKAINSLQQMQDMDNACYDKVSHMVDKGHQVMIFVHARNATYRTATVLREIAKQRNHMQRFEVTNRGLTDKQIAYSRNRQLMDLIPSGFSIHHAGMLRQDRNLVERLFREGIIKVLVCTSTLAWGVNLPAHAVIIRGTEIYDSKHGSFVDLSFLDVLQIFGRAGRPQYDSSGHGTIITTHDKLAHYLSLLTCQCPIESQFEQNLTDNLNAEIVLGTVATIDEAIQWLRYTYLFVRMQKNPLVYGIKPEMVKEDPTLIEYRIKLIKQTAQKLDKAQMIRYVDRTSSLHATDLGRTASHFYIKYHTVELINEMLQVEMNEGEVIAMVSQAEEFNQLKVREDEMDELEDQTLTYCKLPVKGGKENTHGKVNILLQTHISRGDCKSFSLISDLNYITQNGTRILRALFEVVLRRRWALMSSRMLELCKVLEQRMWPEDSPLHQFSVLRSEIVYKLEEKNLTIDKLKQMDAKEIGHFIYNIRAGPLVKECVESIPVVNLEASIHPITREILRVRVIVTADFRWSDKIHGNVAESFWVWVEDPITNDLHHYEHFVLTKNQVTKKLPQELVFTIPFSEEETPSQFYVKIVSDHWIGSETIIPLSFQHLILPERHPPHTELLDLDPLPINALNDHKLEALYNFTHFNPIQTQIFHTLYHTDGNVLIGAPTGSGKTIAAEVAMFRVFRKYPGTKIVFIAPLKALVRERIEDWKDRLEKRLGKLVVEMTGDITPDVKAIEMADVIVTTPEKWDGVSRSWQTRNYVKSVALIIIDEIHLLGEDRGPVLEVIVSRTNFISSHGDFPLRIIGLSTALANARDLADWLGIKETGLYNFRPSVRPVPLEVHMEGFSGKHYCPRMASMNKPTLLAIKMYSPDKPVLVFVSSRRQTRLTALDLIAYLAAEENPKQWLLMEDKEMDEILLNIKDVNLKLTLAFGIGIHHAGLQDKDRKVVEGLFVRQKIQVLIATATLAWGVNFPAHLVVIKGTEYYDGKTRRYVDVPVTDVLQMMGRAGRPQFDDHGVAMVFVHDVKKVLADHLNAEIVSGAISSKQNCLDYLTWTYFFRRLLQNPNYYELEDVNHDVINKYLSNVIEKALRELEQSTCITIEEDARSIQANTSGRLASYYYLHHGSVRTFQEKMRSEMTVEQILGVLCDVHEYSELPVRHNEDTVNGDLARSCPFPVNQFTLDSPHTKANLLFQAHFSRLTLPSSDYVTDLKSVMDQAIRILQAMLDVAADHGWLATAIGVANMIQMVLQARWVDENSILTLPHLEPHHLHCFKKKIISRRRSANAVPIDCLPALINSCAGSYEVLAGLLRHDLDENQIDQIYQALNNLPQIHASVAVNGWWEGQAGKTDYAIPIKWSREEEWVSLHADQEYWLNISLQNITKKQDSRAFAPRFPKPKAEGWFLILGDVENKELIALKRVGFISRRSTMQLSFFTPLKEGRVVYTLYIISDSYLGLDQQYDLHLEIIPVSLEAQVNTELILNESMEES</sequence>
<dbReference type="Gene3D" id="3.40.50.300">
    <property type="entry name" value="P-loop containing nucleotide triphosphate hydrolases"/>
    <property type="match status" value="4"/>
</dbReference>
<proteinExistence type="inferred from homology"/>
<dbReference type="HOGENOM" id="CLU_000335_2_1_1"/>
<dbReference type="SMART" id="SM00490">
    <property type="entry name" value="HELICc"/>
    <property type="match status" value="2"/>
</dbReference>
<accession>T1IVJ2</accession>
<dbReference type="Gene3D" id="1.10.3380.10">
    <property type="entry name" value="Sec63 N-terminal domain-like domain"/>
    <property type="match status" value="2"/>
</dbReference>
<dbReference type="GO" id="GO:0003676">
    <property type="term" value="F:nucleic acid binding"/>
    <property type="evidence" value="ECO:0007669"/>
    <property type="project" value="InterPro"/>
</dbReference>
<dbReference type="Pfam" id="PF00271">
    <property type="entry name" value="Helicase_C"/>
    <property type="match status" value="2"/>
</dbReference>
<dbReference type="InterPro" id="IPR036388">
    <property type="entry name" value="WH-like_DNA-bd_sf"/>
</dbReference>
<comment type="similarity">
    <text evidence="3">Belongs to the helicase family. SKI2 subfamily.</text>
</comment>
<dbReference type="PROSITE" id="PS51192">
    <property type="entry name" value="HELICASE_ATP_BIND_1"/>
    <property type="match status" value="2"/>
</dbReference>
<dbReference type="GO" id="GO:0005524">
    <property type="term" value="F:ATP binding"/>
    <property type="evidence" value="ECO:0007669"/>
    <property type="project" value="UniProtKB-KW"/>
</dbReference>
<evidence type="ECO:0000256" key="2">
    <source>
        <dbReference type="ARBA" id="ARBA00004514"/>
    </source>
</evidence>
<keyword evidence="6" id="KW-0547">Nucleotide-binding</keyword>
<dbReference type="SMART" id="SM00382">
    <property type="entry name" value="AAA"/>
    <property type="match status" value="2"/>
</dbReference>
<keyword evidence="10" id="KW-0067">ATP-binding</keyword>
<keyword evidence="4" id="KW-0963">Cytoplasm</keyword>
<dbReference type="Gene3D" id="2.60.40.150">
    <property type="entry name" value="C2 domain"/>
    <property type="match status" value="2"/>
</dbReference>
<evidence type="ECO:0000256" key="8">
    <source>
        <dbReference type="ARBA" id="ARBA00022801"/>
    </source>
</evidence>
<evidence type="ECO:0000256" key="16">
    <source>
        <dbReference type="SAM" id="Coils"/>
    </source>
</evidence>
<evidence type="ECO:0000313" key="20">
    <source>
        <dbReference type="Proteomes" id="UP000014500"/>
    </source>
</evidence>
<feature type="domain" description="Helicase ATP-binding" evidence="17">
    <location>
        <begin position="429"/>
        <end position="612"/>
    </location>
</feature>
<dbReference type="InterPro" id="IPR003593">
    <property type="entry name" value="AAA+_ATPase"/>
</dbReference>
<dbReference type="InterPro" id="IPR035892">
    <property type="entry name" value="C2_domain_sf"/>
</dbReference>
<dbReference type="PhylomeDB" id="T1IVJ2"/>
<evidence type="ECO:0000256" key="9">
    <source>
        <dbReference type="ARBA" id="ARBA00022806"/>
    </source>
</evidence>
<dbReference type="Pfam" id="PF26582">
    <property type="entry name" value="ASCC3_N"/>
    <property type="match status" value="1"/>
</dbReference>
<dbReference type="InterPro" id="IPR057842">
    <property type="entry name" value="WH_MER3"/>
</dbReference>
<dbReference type="FunFam" id="3.40.50.300:FF:000102">
    <property type="entry name" value="RNA helicase, activating signal cointegrator 1"/>
    <property type="match status" value="1"/>
</dbReference>
<comment type="subcellular location">
    <subcellularLocation>
        <location evidence="2">Cytoplasm</location>
        <location evidence="2">Cytosol</location>
    </subcellularLocation>
    <subcellularLocation>
        <location evidence="1">Nucleus speckle</location>
    </subcellularLocation>
</comment>
<dbReference type="InterPro" id="IPR014756">
    <property type="entry name" value="Ig_E-set"/>
</dbReference>
<dbReference type="EMBL" id="JH431584">
    <property type="status" value="NOT_ANNOTATED_CDS"/>
    <property type="molecule type" value="Genomic_DNA"/>
</dbReference>
<dbReference type="FunFam" id="1.10.3380.10:FF:000002">
    <property type="entry name" value="Activating signal cointegrator 1 complex subunit 3"/>
    <property type="match status" value="1"/>
</dbReference>
<feature type="coiled-coil region" evidence="16">
    <location>
        <begin position="249"/>
        <end position="303"/>
    </location>
</feature>
<dbReference type="Pfam" id="PF02889">
    <property type="entry name" value="Sec63"/>
    <property type="match status" value="2"/>
</dbReference>
<comment type="function">
    <text evidence="15">Catalyzes the ATP-dependent unwinding of U4/U6 RNA duplices, an essential step in the assembly of a catalytically active spliceosome. Plays a role in pre-mRNA splicing.</text>
</comment>
<dbReference type="CDD" id="cd18022">
    <property type="entry name" value="DEXHc_ASCC3_2"/>
    <property type="match status" value="1"/>
</dbReference>
<dbReference type="FunFam" id="1.10.10.10:FF:000024">
    <property type="entry name" value="U5 small nuclear ribonucleoprotein helicase"/>
    <property type="match status" value="1"/>
</dbReference>
<dbReference type="InterPro" id="IPR014001">
    <property type="entry name" value="Helicase_ATP-bd"/>
</dbReference>
<dbReference type="InterPro" id="IPR001650">
    <property type="entry name" value="Helicase_C-like"/>
</dbReference>
<keyword evidence="20" id="KW-1185">Reference proteome</keyword>
<dbReference type="InterPro" id="IPR011545">
    <property type="entry name" value="DEAD/DEAH_box_helicase_dom"/>
</dbReference>
<keyword evidence="11" id="KW-0234">DNA repair</keyword>
<dbReference type="InterPro" id="IPR058856">
    <property type="entry name" value="ASCC3_N"/>
</dbReference>
<dbReference type="CDD" id="cd18020">
    <property type="entry name" value="DEXHc_ASCC3_1"/>
    <property type="match status" value="1"/>
</dbReference>
<dbReference type="SUPFAM" id="SSF52540">
    <property type="entry name" value="P-loop containing nucleoside triphosphate hydrolases"/>
    <property type="match status" value="4"/>
</dbReference>
<dbReference type="PROSITE" id="PS51194">
    <property type="entry name" value="HELICASE_CTER"/>
    <property type="match status" value="2"/>
</dbReference>
<dbReference type="InterPro" id="IPR050474">
    <property type="entry name" value="Hel308_SKI2-like"/>
</dbReference>
<dbReference type="PANTHER" id="PTHR47961:SF13">
    <property type="entry name" value="ACTIVATING SIGNAL COINTEGRATOR 1 COMPLEX SUBUNIT 3"/>
    <property type="match status" value="1"/>
</dbReference>
<dbReference type="SMART" id="SM00487">
    <property type="entry name" value="DEXDc"/>
    <property type="match status" value="2"/>
</dbReference>
<dbReference type="GO" id="GO:0006397">
    <property type="term" value="P:mRNA processing"/>
    <property type="evidence" value="ECO:0007669"/>
    <property type="project" value="UniProtKB-ARBA"/>
</dbReference>
<evidence type="ECO:0000256" key="13">
    <source>
        <dbReference type="ARBA" id="ARBA00023242"/>
    </source>
</evidence>
<organism evidence="19 20">
    <name type="scientific">Strigamia maritima</name>
    <name type="common">European centipede</name>
    <name type="synonym">Geophilus maritimus</name>
    <dbReference type="NCBI Taxonomy" id="126957"/>
    <lineage>
        <taxon>Eukaryota</taxon>
        <taxon>Metazoa</taxon>
        <taxon>Ecdysozoa</taxon>
        <taxon>Arthropoda</taxon>
        <taxon>Myriapoda</taxon>
        <taxon>Chilopoda</taxon>
        <taxon>Pleurostigmophora</taxon>
        <taxon>Geophilomorpha</taxon>
        <taxon>Linotaeniidae</taxon>
        <taxon>Strigamia</taxon>
    </lineage>
</organism>
<dbReference type="SUPFAM" id="SSF158702">
    <property type="entry name" value="Sec63 N-terminal domain-like"/>
    <property type="match status" value="2"/>
</dbReference>
<keyword evidence="9" id="KW-0347">Helicase</keyword>
<dbReference type="FunFam" id="3.40.50.300:FF:000198">
    <property type="entry name" value="Activating signal cointegrator 1 complex subunit"/>
    <property type="match status" value="1"/>
</dbReference>
<dbReference type="PIRSF" id="PIRSF039073">
    <property type="entry name" value="BRR2"/>
    <property type="match status" value="1"/>
</dbReference>
<dbReference type="CDD" id="cd18795">
    <property type="entry name" value="SF2_C_Ski2"/>
    <property type="match status" value="2"/>
</dbReference>
<dbReference type="GO" id="GO:0180022">
    <property type="term" value="C:RQC-trigger complex"/>
    <property type="evidence" value="ECO:0007669"/>
    <property type="project" value="UniProtKB-ARBA"/>
</dbReference>
<feature type="domain" description="Helicase ATP-binding" evidence="17">
    <location>
        <begin position="1277"/>
        <end position="1452"/>
    </location>
</feature>
<dbReference type="Pfam" id="PF00270">
    <property type="entry name" value="DEAD"/>
    <property type="match status" value="2"/>
</dbReference>
<feature type="domain" description="Helicase C-terminal" evidence="18">
    <location>
        <begin position="639"/>
        <end position="858"/>
    </location>
</feature>
<dbReference type="Gene3D" id="1.10.150.20">
    <property type="entry name" value="5' to 3' exonuclease, C-terminal subdomain"/>
    <property type="match status" value="1"/>
</dbReference>
<evidence type="ECO:0000256" key="3">
    <source>
        <dbReference type="ARBA" id="ARBA00010140"/>
    </source>
</evidence>
<keyword evidence="12" id="KW-0413">Isomerase</keyword>
<evidence type="ECO:0000259" key="17">
    <source>
        <dbReference type="PROSITE" id="PS51192"/>
    </source>
</evidence>
<dbReference type="SMART" id="SM00973">
    <property type="entry name" value="Sec63"/>
    <property type="match status" value="2"/>
</dbReference>
<dbReference type="SUPFAM" id="SSF81296">
    <property type="entry name" value="E set domains"/>
    <property type="match status" value="1"/>
</dbReference>
<dbReference type="FunFam" id="3.40.50.300:FF:000062">
    <property type="entry name" value="U5 small nuclear ribonucleoprotein helicase"/>
    <property type="match status" value="1"/>
</dbReference>
<evidence type="ECO:0000256" key="7">
    <source>
        <dbReference type="ARBA" id="ARBA00022763"/>
    </source>
</evidence>
<dbReference type="FunFam" id="2.60.40.150:FF:000004">
    <property type="entry name" value="RNA helicase, activating signal cointegrator 1"/>
    <property type="match status" value="1"/>
</dbReference>
<evidence type="ECO:0000256" key="1">
    <source>
        <dbReference type="ARBA" id="ARBA00004324"/>
    </source>
</evidence>
<dbReference type="FunFam" id="1.10.10.10:FF:000012">
    <property type="entry name" value="U5 small nuclear ribonucleoprotein helicase"/>
    <property type="match status" value="1"/>
</dbReference>
<dbReference type="SUPFAM" id="SSF46785">
    <property type="entry name" value="Winged helix' DNA-binding domain"/>
    <property type="match status" value="2"/>
</dbReference>
<evidence type="ECO:0000313" key="19">
    <source>
        <dbReference type="EnsemblMetazoa" id="SMAR005190-PA"/>
    </source>
</evidence>
<evidence type="ECO:0000256" key="15">
    <source>
        <dbReference type="ARBA" id="ARBA00054527"/>
    </source>
</evidence>
<keyword evidence="7" id="KW-0227">DNA damage</keyword>
<dbReference type="Pfam" id="PF23445">
    <property type="entry name" value="WHD_SNRNP200"/>
    <property type="match status" value="2"/>
</dbReference>
<evidence type="ECO:0000256" key="4">
    <source>
        <dbReference type="ARBA" id="ARBA00022490"/>
    </source>
</evidence>
<dbReference type="eggNOG" id="KOG0952">
    <property type="taxonomic scope" value="Eukaryota"/>
</dbReference>
<feature type="domain" description="Helicase C-terminal" evidence="18">
    <location>
        <begin position="1486"/>
        <end position="1677"/>
    </location>
</feature>
<dbReference type="FunFam" id="3.40.50.300:FF:000231">
    <property type="entry name" value="Activating signal cointegrator 1 complex subunit 3"/>
    <property type="match status" value="1"/>
</dbReference>
<keyword evidence="8" id="KW-0378">Hydrolase</keyword>
<reference evidence="19" key="2">
    <citation type="submission" date="2015-02" db="UniProtKB">
        <authorList>
            <consortium name="EnsemblMetazoa"/>
        </authorList>
    </citation>
    <scope>IDENTIFICATION</scope>
</reference>
<dbReference type="GO" id="GO:0016787">
    <property type="term" value="F:hydrolase activity"/>
    <property type="evidence" value="ECO:0007669"/>
    <property type="project" value="UniProtKB-KW"/>
</dbReference>
<dbReference type="STRING" id="126957.T1IVJ2"/>
<evidence type="ECO:0000256" key="11">
    <source>
        <dbReference type="ARBA" id="ARBA00023204"/>
    </source>
</evidence>
<evidence type="ECO:0000256" key="12">
    <source>
        <dbReference type="ARBA" id="ARBA00023235"/>
    </source>
</evidence>
<dbReference type="Pfam" id="PF18149">
    <property type="entry name" value="Helicase_PWI"/>
    <property type="match status" value="1"/>
</dbReference>
<reference evidence="20" key="1">
    <citation type="submission" date="2011-05" db="EMBL/GenBank/DDBJ databases">
        <authorList>
            <person name="Richards S.R."/>
            <person name="Qu J."/>
            <person name="Jiang H."/>
            <person name="Jhangiani S.N."/>
            <person name="Agravi P."/>
            <person name="Goodspeed R."/>
            <person name="Gross S."/>
            <person name="Mandapat C."/>
            <person name="Jackson L."/>
            <person name="Mathew T."/>
            <person name="Pu L."/>
            <person name="Thornton R."/>
            <person name="Saada N."/>
            <person name="Wilczek-Boney K.B."/>
            <person name="Lee S."/>
            <person name="Kovar C."/>
            <person name="Wu Y."/>
            <person name="Scherer S.E."/>
            <person name="Worley K.C."/>
            <person name="Muzny D.M."/>
            <person name="Gibbs R."/>
        </authorList>
    </citation>
    <scope>NUCLEOTIDE SEQUENCE</scope>
    <source>
        <strain evidence="20">Brora</strain>
    </source>
</reference>
<dbReference type="Proteomes" id="UP000014500">
    <property type="component" value="Unassembled WGS sequence"/>
</dbReference>
<keyword evidence="16" id="KW-0175">Coiled coil</keyword>
<dbReference type="InterPro" id="IPR036390">
    <property type="entry name" value="WH_DNA-bd_sf"/>
</dbReference>
<keyword evidence="5" id="KW-0677">Repeat</keyword>
<evidence type="ECO:0000256" key="14">
    <source>
        <dbReference type="ARBA" id="ARBA00034541"/>
    </source>
</evidence>
<dbReference type="InterPro" id="IPR041094">
    <property type="entry name" value="Brr2_helicase_PWI"/>
</dbReference>
<dbReference type="OMA" id="MCSATEF"/>
<dbReference type="GO" id="GO:0004386">
    <property type="term" value="F:helicase activity"/>
    <property type="evidence" value="ECO:0007669"/>
    <property type="project" value="UniProtKB-KW"/>
</dbReference>
<dbReference type="InterPro" id="IPR004179">
    <property type="entry name" value="Sec63-dom"/>
</dbReference>
<dbReference type="FunFam" id="2.60.40.150:FF:000113">
    <property type="entry name" value="activating signal cointegrator 1 complex subunit 3"/>
    <property type="match status" value="1"/>
</dbReference>
<protein>
    <recommendedName>
        <fullName evidence="14">U5 small nuclear ribonucleoprotein 200 kDa helicase</fullName>
    </recommendedName>
</protein>
<dbReference type="Gene3D" id="1.10.10.10">
    <property type="entry name" value="Winged helix-like DNA-binding domain superfamily/Winged helix DNA-binding domain"/>
    <property type="match status" value="2"/>
</dbReference>
<evidence type="ECO:0000259" key="18">
    <source>
        <dbReference type="PROSITE" id="PS51194"/>
    </source>
</evidence>
<dbReference type="PANTHER" id="PTHR47961">
    <property type="entry name" value="DNA POLYMERASE THETA, PUTATIVE (AFU_ORTHOLOGUE AFUA_1G05260)-RELATED"/>
    <property type="match status" value="1"/>
</dbReference>
<evidence type="ECO:0000256" key="5">
    <source>
        <dbReference type="ARBA" id="ARBA00022737"/>
    </source>
</evidence>